<dbReference type="PROSITE" id="PS51186">
    <property type="entry name" value="GNAT"/>
    <property type="match status" value="1"/>
</dbReference>
<reference evidence="2 3" key="1">
    <citation type="submission" date="2023-03" db="EMBL/GenBank/DDBJ databases">
        <title>Draft genome sequence of the bacteria which degrade cell wall of Tricholomamatutake.</title>
        <authorList>
            <person name="Konishi Y."/>
            <person name="Fukuta Y."/>
            <person name="Shirasaka N."/>
        </authorList>
    </citation>
    <scope>NUCLEOTIDE SEQUENCE [LARGE SCALE GENOMIC DNA]</scope>
    <source>
        <strain evidence="3">mu1</strain>
    </source>
</reference>
<keyword evidence="3" id="KW-1185">Reference proteome</keyword>
<dbReference type="EMBL" id="BSSQ01000001">
    <property type="protein sequence ID" value="GLX66221.1"/>
    <property type="molecule type" value="Genomic_DNA"/>
</dbReference>
<comment type="caution">
    <text evidence="2">The sequence shown here is derived from an EMBL/GenBank/DDBJ whole genome shotgun (WGS) entry which is preliminary data.</text>
</comment>
<dbReference type="Pfam" id="PF13523">
    <property type="entry name" value="Acetyltransf_8"/>
    <property type="match status" value="1"/>
</dbReference>
<dbReference type="PANTHER" id="PTHR43415">
    <property type="entry name" value="SPERMIDINE N(1)-ACETYLTRANSFERASE"/>
    <property type="match status" value="1"/>
</dbReference>
<proteinExistence type="predicted"/>
<accession>A0ABQ6GA82</accession>
<evidence type="ECO:0000259" key="1">
    <source>
        <dbReference type="PROSITE" id="PS51186"/>
    </source>
</evidence>
<dbReference type="RefSeq" id="WP_284236894.1">
    <property type="nucleotide sequence ID" value="NZ_BSSQ01000001.1"/>
</dbReference>
<evidence type="ECO:0000313" key="3">
    <source>
        <dbReference type="Proteomes" id="UP001157114"/>
    </source>
</evidence>
<dbReference type="InterPro" id="IPR000182">
    <property type="entry name" value="GNAT_dom"/>
</dbReference>
<feature type="domain" description="N-acetyltransferase" evidence="1">
    <location>
        <begin position="9"/>
        <end position="180"/>
    </location>
</feature>
<sequence>MILFHKGEISLRTLEAEDAKRLVHWLSDPVVLAYYGGRDKPHDAAMVQEHFYQEPDENTRCIIQSGGTDIGYLQFYEIEAEERKIYGLADEKDVKIYGMDQFIGEPSYWNKGIGSALIRETVRYLEQERGARTIVMDPQAWNSRALHVYEKAGFKKVKLLEKHEWHEGEYRDCWLIRYDRAGE</sequence>
<protein>
    <submittedName>
        <fullName evidence="2">N-acetyltransferase</fullName>
    </submittedName>
</protein>
<dbReference type="Gene3D" id="3.40.630.30">
    <property type="match status" value="1"/>
</dbReference>
<evidence type="ECO:0000313" key="2">
    <source>
        <dbReference type="EMBL" id="GLX66221.1"/>
    </source>
</evidence>
<gene>
    <name evidence="2" type="ORF">MU1_05650</name>
</gene>
<dbReference type="PANTHER" id="PTHR43415:SF3">
    <property type="entry name" value="GNAT-FAMILY ACETYLTRANSFERASE"/>
    <property type="match status" value="1"/>
</dbReference>
<dbReference type="SUPFAM" id="SSF55729">
    <property type="entry name" value="Acyl-CoA N-acyltransferases (Nat)"/>
    <property type="match status" value="1"/>
</dbReference>
<dbReference type="InterPro" id="IPR016181">
    <property type="entry name" value="Acyl_CoA_acyltransferase"/>
</dbReference>
<name>A0ABQ6GA82_9BACL</name>
<organism evidence="2 3">
    <name type="scientific">Paenibacillus glycanilyticus</name>
    <dbReference type="NCBI Taxonomy" id="126569"/>
    <lineage>
        <taxon>Bacteria</taxon>
        <taxon>Bacillati</taxon>
        <taxon>Bacillota</taxon>
        <taxon>Bacilli</taxon>
        <taxon>Bacillales</taxon>
        <taxon>Paenibacillaceae</taxon>
        <taxon>Paenibacillus</taxon>
    </lineage>
</organism>
<dbReference type="CDD" id="cd04301">
    <property type="entry name" value="NAT_SF"/>
    <property type="match status" value="1"/>
</dbReference>
<dbReference type="Proteomes" id="UP001157114">
    <property type="component" value="Unassembled WGS sequence"/>
</dbReference>